<sequence>MLFICHTNITSIQLYTHNSEYHPLFTTYLVNTWPNCSAGTSISFLATYSAMHFLRVQDSLKKGKESCAIDLRR</sequence>
<organism evidence="1 2">
    <name type="scientific">Psophocarpus tetragonolobus</name>
    <name type="common">Winged bean</name>
    <name type="synonym">Dolichos tetragonolobus</name>
    <dbReference type="NCBI Taxonomy" id="3891"/>
    <lineage>
        <taxon>Eukaryota</taxon>
        <taxon>Viridiplantae</taxon>
        <taxon>Streptophyta</taxon>
        <taxon>Embryophyta</taxon>
        <taxon>Tracheophyta</taxon>
        <taxon>Spermatophyta</taxon>
        <taxon>Magnoliopsida</taxon>
        <taxon>eudicotyledons</taxon>
        <taxon>Gunneridae</taxon>
        <taxon>Pentapetalae</taxon>
        <taxon>rosids</taxon>
        <taxon>fabids</taxon>
        <taxon>Fabales</taxon>
        <taxon>Fabaceae</taxon>
        <taxon>Papilionoideae</taxon>
        <taxon>50 kb inversion clade</taxon>
        <taxon>NPAAA clade</taxon>
        <taxon>indigoferoid/millettioid clade</taxon>
        <taxon>Phaseoleae</taxon>
        <taxon>Psophocarpus</taxon>
    </lineage>
</organism>
<gene>
    <name evidence="1" type="ORF">VNO78_23257</name>
</gene>
<reference evidence="1 2" key="1">
    <citation type="submission" date="2024-01" db="EMBL/GenBank/DDBJ databases">
        <title>The genomes of 5 underutilized Papilionoideae crops provide insights into root nodulation and disease resistanc.</title>
        <authorList>
            <person name="Jiang F."/>
        </authorList>
    </citation>
    <scope>NUCLEOTIDE SEQUENCE [LARGE SCALE GENOMIC DNA]</scope>
    <source>
        <strain evidence="1">DUOXIRENSHENG_FW03</strain>
        <tissue evidence="1">Leaves</tissue>
    </source>
</reference>
<dbReference type="AlphaFoldDB" id="A0AAN9XDV5"/>
<evidence type="ECO:0000313" key="1">
    <source>
        <dbReference type="EMBL" id="KAK7388441.1"/>
    </source>
</evidence>
<evidence type="ECO:0000313" key="2">
    <source>
        <dbReference type="Proteomes" id="UP001386955"/>
    </source>
</evidence>
<protein>
    <submittedName>
        <fullName evidence="1">Uncharacterized protein</fullName>
    </submittedName>
</protein>
<dbReference type="EMBL" id="JAYMYS010000006">
    <property type="protein sequence ID" value="KAK7388441.1"/>
    <property type="molecule type" value="Genomic_DNA"/>
</dbReference>
<proteinExistence type="predicted"/>
<dbReference type="Proteomes" id="UP001386955">
    <property type="component" value="Unassembled WGS sequence"/>
</dbReference>
<accession>A0AAN9XDV5</accession>
<comment type="caution">
    <text evidence="1">The sequence shown here is derived from an EMBL/GenBank/DDBJ whole genome shotgun (WGS) entry which is preliminary data.</text>
</comment>
<keyword evidence="2" id="KW-1185">Reference proteome</keyword>
<name>A0AAN9XDV5_PSOTE</name>